<proteinExistence type="predicted"/>
<dbReference type="InterPro" id="IPR020845">
    <property type="entry name" value="AMP-binding_CS"/>
</dbReference>
<dbReference type="Proteomes" id="UP000470470">
    <property type="component" value="Unassembled WGS sequence"/>
</dbReference>
<organism evidence="6 7">
    <name type="scientific">Goekera deserti</name>
    <dbReference type="NCBI Taxonomy" id="2497753"/>
    <lineage>
        <taxon>Bacteria</taxon>
        <taxon>Bacillati</taxon>
        <taxon>Actinomycetota</taxon>
        <taxon>Actinomycetes</taxon>
        <taxon>Geodermatophilales</taxon>
        <taxon>Geodermatophilaceae</taxon>
        <taxon>Goekera</taxon>
    </lineage>
</organism>
<evidence type="ECO:0000256" key="2">
    <source>
        <dbReference type="ARBA" id="ARBA00022450"/>
    </source>
</evidence>
<dbReference type="SMART" id="SM00823">
    <property type="entry name" value="PKS_PP"/>
    <property type="match status" value="1"/>
</dbReference>
<dbReference type="GO" id="GO:0047527">
    <property type="term" value="F:2,3-dihydroxybenzoate-serine ligase activity"/>
    <property type="evidence" value="ECO:0007669"/>
    <property type="project" value="TreeGrafter"/>
</dbReference>
<dbReference type="NCBIfam" id="TIGR01733">
    <property type="entry name" value="AA-adenyl-dom"/>
    <property type="match status" value="1"/>
</dbReference>
<dbReference type="SUPFAM" id="SSF52777">
    <property type="entry name" value="CoA-dependent acyltransferases"/>
    <property type="match status" value="2"/>
</dbReference>
<dbReference type="InterPro" id="IPR036736">
    <property type="entry name" value="ACP-like_sf"/>
</dbReference>
<dbReference type="InterPro" id="IPR020806">
    <property type="entry name" value="PKS_PP-bd"/>
</dbReference>
<dbReference type="PANTHER" id="PTHR45527">
    <property type="entry name" value="NONRIBOSOMAL PEPTIDE SYNTHETASE"/>
    <property type="match status" value="1"/>
</dbReference>
<dbReference type="Pfam" id="PF00550">
    <property type="entry name" value="PP-binding"/>
    <property type="match status" value="1"/>
</dbReference>
<dbReference type="GO" id="GO:0009366">
    <property type="term" value="C:enterobactin synthetase complex"/>
    <property type="evidence" value="ECO:0007669"/>
    <property type="project" value="TreeGrafter"/>
</dbReference>
<evidence type="ECO:0000313" key="7">
    <source>
        <dbReference type="Proteomes" id="UP000470470"/>
    </source>
</evidence>
<evidence type="ECO:0000256" key="1">
    <source>
        <dbReference type="ARBA" id="ARBA00001957"/>
    </source>
</evidence>
<evidence type="ECO:0000313" key="6">
    <source>
        <dbReference type="EMBL" id="NEL54362.1"/>
    </source>
</evidence>
<dbReference type="GO" id="GO:0005829">
    <property type="term" value="C:cytosol"/>
    <property type="evidence" value="ECO:0007669"/>
    <property type="project" value="TreeGrafter"/>
</dbReference>
<dbReference type="InterPro" id="IPR042099">
    <property type="entry name" value="ANL_N_sf"/>
</dbReference>
<dbReference type="Gene3D" id="3.40.50.12780">
    <property type="entry name" value="N-terminal domain of ligase-like"/>
    <property type="match status" value="1"/>
</dbReference>
<keyword evidence="2" id="KW-0596">Phosphopantetheine</keyword>
<dbReference type="EMBL" id="JAAGWK010000011">
    <property type="protein sequence ID" value="NEL54362.1"/>
    <property type="molecule type" value="Genomic_DNA"/>
</dbReference>
<dbReference type="GO" id="GO:0031177">
    <property type="term" value="F:phosphopantetheine binding"/>
    <property type="evidence" value="ECO:0007669"/>
    <property type="project" value="InterPro"/>
</dbReference>
<dbReference type="Pfam" id="PF00668">
    <property type="entry name" value="Condensation"/>
    <property type="match status" value="1"/>
</dbReference>
<dbReference type="InterPro" id="IPR045851">
    <property type="entry name" value="AMP-bd_C_sf"/>
</dbReference>
<dbReference type="InterPro" id="IPR001242">
    <property type="entry name" value="Condensation_dom"/>
</dbReference>
<dbReference type="GO" id="GO:0008610">
    <property type="term" value="P:lipid biosynthetic process"/>
    <property type="evidence" value="ECO:0007669"/>
    <property type="project" value="UniProtKB-ARBA"/>
</dbReference>
<keyword evidence="7" id="KW-1185">Reference proteome</keyword>
<feature type="region of interest" description="Disordered" evidence="4">
    <location>
        <begin position="409"/>
        <end position="428"/>
    </location>
</feature>
<dbReference type="InterPro" id="IPR000873">
    <property type="entry name" value="AMP-dep_synth/lig_dom"/>
</dbReference>
<dbReference type="InterPro" id="IPR010071">
    <property type="entry name" value="AA_adenyl_dom"/>
</dbReference>
<dbReference type="Gene3D" id="3.30.300.30">
    <property type="match status" value="1"/>
</dbReference>
<comment type="cofactor">
    <cofactor evidence="1">
        <name>pantetheine 4'-phosphate</name>
        <dbReference type="ChEBI" id="CHEBI:47942"/>
    </cofactor>
</comment>
<dbReference type="GO" id="GO:0043041">
    <property type="term" value="P:amino acid activation for nonribosomal peptide biosynthetic process"/>
    <property type="evidence" value="ECO:0007669"/>
    <property type="project" value="TreeGrafter"/>
</dbReference>
<dbReference type="PROSITE" id="PS50075">
    <property type="entry name" value="CARRIER"/>
    <property type="match status" value="1"/>
</dbReference>
<gene>
    <name evidence="6" type="ORF">G1H19_10150</name>
</gene>
<dbReference type="PANTHER" id="PTHR45527:SF1">
    <property type="entry name" value="FATTY ACID SYNTHASE"/>
    <property type="match status" value="1"/>
</dbReference>
<dbReference type="Gene3D" id="1.10.1200.10">
    <property type="entry name" value="ACP-like"/>
    <property type="match status" value="1"/>
</dbReference>
<dbReference type="Pfam" id="PF00501">
    <property type="entry name" value="AMP-binding"/>
    <property type="match status" value="1"/>
</dbReference>
<dbReference type="InterPro" id="IPR023213">
    <property type="entry name" value="CAT-like_dom_sf"/>
</dbReference>
<feature type="domain" description="Carrier" evidence="5">
    <location>
        <begin position="937"/>
        <end position="1012"/>
    </location>
</feature>
<sequence length="1046" mass="111110">MDPSDTAYNVCLAVELRGALNPHVLGAALSGVERRHAAFRSRFDVRSGRAAGTVCPPGPVALPIVRLEHGQDVTAVLGAFARHPFDLVLARPYRWCLVAVAEELHVLALVVHHIVFDGRSVTPLVSDLEALARASALGVPAAVPGGSRDSGARPNPSGGASDLDFWRSALSDLPPVAHVWPEPEVGDADPAVAVPTARWTLRSTSRRRAQELAHRHRSTVPAVLLACLAVVMHRYTGRTDVVIGVPVDLDDDSQEIGHRVNVLPVRVRIARHESFDAVLALAREALLEALGHRHTPFEEIVDVSRHFRAPGVAPLFQVLLTTVSRPAPPRFDGLDTRLLRVPTPAAKYELEITVSDGEDGAEVLLEADPRRCSPPLLEEFAEHFRTVVEAALSDPTTPVTRLTAVRAGGPRPTLARRRARQGGAPAGRERGMFDVVRPVVRAGADRTAVRAFDGQLSYGALDHRTRLVARSLQAVGAGPEQVVAVCVPRGLSLPVALLAVARTGAAPLPLDPEHPEERLRAMLDDSGAVALVGSRAALARCAFRGPTVCIEHGSVQAEPQDDGPAGGSLSGVPFPARSHPEQAAYVLATSGSTGRPKFVMMRREGFTALLDWTRAAYDDRDLGEVVALTSASFDLSVFELFAPLSTGGTVALVRSPGDLVGHPALRHATLLNTVPSVLETLLDLDLVPSTARCVNVAGEPLEGRLVARVLDRHPAVAVRNLYGPTEATTYVTATEPLGPDGTPTIGCGIAGVRLYVTDDDATTVPTGVLGELRIGGPLLARGYLGEPAMTAQVFVPDPAALDGSRVYRSGDIVRRTATGNLRFLGRRDHQVKILGVRVELGEVQAHLRVHAAVQEALVIVVGSGRERRLIGCVGAGAAAAELRGADLAAWLMARVPEAMTPREWIVLERLPLTPNGKVDRTRLAALPVAPASTEVVAPRSELEAAIARCWQSVLGRDAVGVHDVFFDAGGNSLTLLLLHAALQEQVDTGVRLVDLLRSPTIAAQADMVQERRGQGGASAFQVAGLSEGAARGSARRMVRARRSGRG</sequence>
<dbReference type="GO" id="GO:0009239">
    <property type="term" value="P:enterobactin biosynthetic process"/>
    <property type="evidence" value="ECO:0007669"/>
    <property type="project" value="TreeGrafter"/>
</dbReference>
<evidence type="ECO:0000256" key="3">
    <source>
        <dbReference type="ARBA" id="ARBA00022553"/>
    </source>
</evidence>
<dbReference type="AlphaFoldDB" id="A0A7K3WD11"/>
<evidence type="ECO:0000259" key="5">
    <source>
        <dbReference type="PROSITE" id="PS50075"/>
    </source>
</evidence>
<keyword evidence="3" id="KW-0597">Phosphoprotein</keyword>
<name>A0A7K3WD11_9ACTN</name>
<dbReference type="Gene3D" id="3.30.559.10">
    <property type="entry name" value="Chloramphenicol acetyltransferase-like domain"/>
    <property type="match status" value="1"/>
</dbReference>
<dbReference type="Gene3D" id="3.30.559.30">
    <property type="entry name" value="Nonribosomal peptide synthetase, condensation domain"/>
    <property type="match status" value="1"/>
</dbReference>
<evidence type="ECO:0000256" key="4">
    <source>
        <dbReference type="SAM" id="MobiDB-lite"/>
    </source>
</evidence>
<accession>A0A7K3WD11</accession>
<dbReference type="PROSITE" id="PS00455">
    <property type="entry name" value="AMP_BINDING"/>
    <property type="match status" value="1"/>
</dbReference>
<dbReference type="InterPro" id="IPR009081">
    <property type="entry name" value="PP-bd_ACP"/>
</dbReference>
<protein>
    <submittedName>
        <fullName evidence="6">Amino acid adenylation domain-containing protein</fullName>
    </submittedName>
</protein>
<comment type="caution">
    <text evidence="6">The sequence shown here is derived from an EMBL/GenBank/DDBJ whole genome shotgun (WGS) entry which is preliminary data.</text>
</comment>
<dbReference type="SUPFAM" id="SSF47336">
    <property type="entry name" value="ACP-like"/>
    <property type="match status" value="1"/>
</dbReference>
<dbReference type="SUPFAM" id="SSF56801">
    <property type="entry name" value="Acetyl-CoA synthetase-like"/>
    <property type="match status" value="1"/>
</dbReference>
<reference evidence="6 7" key="1">
    <citation type="submission" date="2020-02" db="EMBL/GenBank/DDBJ databases">
        <title>The whole genome sequence of CPCC 205119.</title>
        <authorList>
            <person name="Jiang Z."/>
        </authorList>
    </citation>
    <scope>NUCLEOTIDE SEQUENCE [LARGE SCALE GENOMIC DNA]</scope>
    <source>
        <strain evidence="6 7">CPCC 205119</strain>
    </source>
</reference>